<dbReference type="InterPro" id="IPR000323">
    <property type="entry name" value="Cu2_ascorb_mOase_N"/>
</dbReference>
<comment type="caution">
    <text evidence="16">The sequence shown here is derived from an EMBL/GenBank/DDBJ whole genome shotgun (WGS) entry which is preliminary data.</text>
</comment>
<dbReference type="Gene3D" id="2.60.120.310">
    <property type="entry name" value="Copper type II, ascorbate-dependent monooxygenase, N-terminal domain"/>
    <property type="match status" value="1"/>
</dbReference>
<dbReference type="GO" id="GO:0004504">
    <property type="term" value="F:peptidylglycine monooxygenase activity"/>
    <property type="evidence" value="ECO:0007669"/>
    <property type="project" value="UniProtKB-EC"/>
</dbReference>
<keyword evidence="7" id="KW-0560">Oxidoreductase</keyword>
<dbReference type="PANTHER" id="PTHR10680">
    <property type="entry name" value="PEPTIDYL-GLYCINE ALPHA-AMIDATING MONOOXYGENASE"/>
    <property type="match status" value="1"/>
</dbReference>
<dbReference type="Gene3D" id="2.60.120.200">
    <property type="match status" value="1"/>
</dbReference>
<dbReference type="InterPro" id="IPR013320">
    <property type="entry name" value="ConA-like_dom_sf"/>
</dbReference>
<feature type="disulfide bond" evidence="14">
    <location>
        <begin position="244"/>
        <end position="265"/>
    </location>
</feature>
<sequence length="599" mass="67925">MPDAVATHVDDYLCTSYEMDSDNPTYITAFNPAATSKDAHHILLYGCTEPGSHQKIWNCGEMAYSNDSSKKSYETGPTCASGATIIYAWALDADKTELPKDVAFKVGVSTPIKYLVLQVHYANIDKFKAGQSDRSGLILTTSPVPTPKRAGIFLLVTGGHIEPKTEEVFEVACEIKDDIVMHPFAFRTHAHKLGLVNSGYRVRGEGDDQEWTEIGRRSPQLPQMFYPIQSDVPIKQGDYVAAACTMFNYQSHTVRIGATGNDEMCNFYMMYWVDGDKILEDGFCASSGPPQYYFGYDRNLNVDKIPENVFRIPPPPNGPAPGEPLQGGHHMTMQHKTNPRCIVAICQAAWVRVWEDNFDWNGGVDLNKWDFDEGGHGWGNNEEQFYTRNRQENARCELFPGSGNGRLIIEARKENYGNRRFTSARLKSKAAWTYGRLQIRAKLPTGRGLWPALWLLPRGSVYSANYWPDNGEIDLMEQVGYDPLRIHSTVHTKANNHMLGNHPSHSVIVGDATSNFKIYTLDWNVDKIEMFVGDEGNPFQTRIFIWNKHGDWTTWPFDQPFFVILNIAVGGFWGGSQGIDENIFPRRMEIDWVYYYQWR</sequence>
<proteinExistence type="inferred from homology"/>
<dbReference type="SUPFAM" id="SSF49742">
    <property type="entry name" value="PHM/PNGase F"/>
    <property type="match status" value="2"/>
</dbReference>
<dbReference type="GO" id="GO:0005576">
    <property type="term" value="C:extracellular region"/>
    <property type="evidence" value="ECO:0007669"/>
    <property type="project" value="UniProtKB-SubCell"/>
</dbReference>
<keyword evidence="9" id="KW-0503">Monooxygenase</keyword>
<feature type="disulfide bond" evidence="14">
    <location>
        <begin position="14"/>
        <end position="59"/>
    </location>
</feature>
<feature type="binding site" evidence="13">
    <location>
        <position position="41"/>
    </location>
    <ligand>
        <name>Cu(2+)</name>
        <dbReference type="ChEBI" id="CHEBI:29036"/>
        <label>1</label>
        <note>catalytic</note>
    </ligand>
</feature>
<comment type="cofactor">
    <cofactor evidence="13">
        <name>Cu(2+)</name>
        <dbReference type="ChEBI" id="CHEBI:29036"/>
    </cofactor>
    <text evidence="13">Binds 2 Cu(2+) ions per subunit.</text>
</comment>
<dbReference type="Gene3D" id="2.60.120.230">
    <property type="match status" value="1"/>
</dbReference>
<evidence type="ECO:0000256" key="8">
    <source>
        <dbReference type="ARBA" id="ARBA00023008"/>
    </source>
</evidence>
<dbReference type="FunFam" id="2.60.120.310:FF:000005">
    <property type="entry name" value="Peptidylglycine alpha-hydroxylating monooxygenase"/>
    <property type="match status" value="1"/>
</dbReference>
<dbReference type="AlphaFoldDB" id="A0A814FLK1"/>
<feature type="disulfide bond" evidence="14">
    <location>
        <begin position="47"/>
        <end position="79"/>
    </location>
</feature>
<evidence type="ECO:0000256" key="9">
    <source>
        <dbReference type="ARBA" id="ARBA00023033"/>
    </source>
</evidence>
<dbReference type="InterPro" id="IPR000757">
    <property type="entry name" value="Beta-glucanase-like"/>
</dbReference>
<comment type="subcellular location">
    <subcellularLocation>
        <location evidence="1">Secreted</location>
    </subcellularLocation>
</comment>
<protein>
    <recommendedName>
        <fullName evidence="3">peptidylglycine monooxygenase</fullName>
        <ecNumber evidence="3">1.14.17.3</ecNumber>
    </recommendedName>
</protein>
<evidence type="ECO:0000259" key="15">
    <source>
        <dbReference type="PROSITE" id="PS51762"/>
    </source>
</evidence>
<dbReference type="PRINTS" id="PR00790">
    <property type="entry name" value="PAMONOXGNASE"/>
</dbReference>
<feature type="binding site" evidence="13">
    <location>
        <position position="191"/>
    </location>
    <ligand>
        <name>Cu(2+)</name>
        <dbReference type="ChEBI" id="CHEBI:29036"/>
        <label>1</label>
        <note>catalytic</note>
    </ligand>
</feature>
<name>A0A814FLK1_9BILA</name>
<feature type="disulfide bond" evidence="14">
    <location>
        <begin position="173"/>
        <end position="284"/>
    </location>
</feature>
<organism evidence="16 17">
    <name type="scientific">Rotaria sordida</name>
    <dbReference type="NCBI Taxonomy" id="392033"/>
    <lineage>
        <taxon>Eukaryota</taxon>
        <taxon>Metazoa</taxon>
        <taxon>Spiralia</taxon>
        <taxon>Gnathifera</taxon>
        <taxon>Rotifera</taxon>
        <taxon>Eurotatoria</taxon>
        <taxon>Bdelloidea</taxon>
        <taxon>Philodinida</taxon>
        <taxon>Philodinidae</taxon>
        <taxon>Rotaria</taxon>
    </lineage>
</organism>
<evidence type="ECO:0000313" key="16">
    <source>
        <dbReference type="EMBL" id="CAF0987297.1"/>
    </source>
</evidence>
<evidence type="ECO:0000256" key="12">
    <source>
        <dbReference type="ARBA" id="ARBA00048431"/>
    </source>
</evidence>
<reference evidence="16" key="1">
    <citation type="submission" date="2021-02" db="EMBL/GenBank/DDBJ databases">
        <authorList>
            <person name="Nowell W R."/>
        </authorList>
    </citation>
    <scope>NUCLEOTIDE SEQUENCE</scope>
</reference>
<evidence type="ECO:0000313" key="17">
    <source>
        <dbReference type="Proteomes" id="UP000663870"/>
    </source>
</evidence>
<dbReference type="GO" id="GO:0005975">
    <property type="term" value="P:carbohydrate metabolic process"/>
    <property type="evidence" value="ECO:0007669"/>
    <property type="project" value="InterPro"/>
</dbReference>
<evidence type="ECO:0000256" key="10">
    <source>
        <dbReference type="ARBA" id="ARBA00023157"/>
    </source>
</evidence>
<dbReference type="GO" id="GO:0016020">
    <property type="term" value="C:membrane"/>
    <property type="evidence" value="ECO:0007669"/>
    <property type="project" value="InterPro"/>
</dbReference>
<comment type="catalytic activity">
    <reaction evidence="12">
        <text>a [peptide]-C-terminal glycine + 2 L-ascorbate + O2 = a [peptide]-C-terminal (2S)-2-hydroxyglycine + 2 monodehydro-L-ascorbate radical + H2O</text>
        <dbReference type="Rhea" id="RHEA:21452"/>
        <dbReference type="Rhea" id="RHEA-COMP:13486"/>
        <dbReference type="Rhea" id="RHEA-COMP:15321"/>
        <dbReference type="ChEBI" id="CHEBI:15377"/>
        <dbReference type="ChEBI" id="CHEBI:15379"/>
        <dbReference type="ChEBI" id="CHEBI:38290"/>
        <dbReference type="ChEBI" id="CHEBI:59513"/>
        <dbReference type="ChEBI" id="CHEBI:137000"/>
        <dbReference type="ChEBI" id="CHEBI:142768"/>
        <dbReference type="EC" id="1.14.17.3"/>
    </reaction>
</comment>
<dbReference type="EMBL" id="CAJNOL010000291">
    <property type="protein sequence ID" value="CAF0987297.1"/>
    <property type="molecule type" value="Genomic_DNA"/>
</dbReference>
<keyword evidence="4" id="KW-0964">Secreted</keyword>
<dbReference type="GO" id="GO:0005507">
    <property type="term" value="F:copper ion binding"/>
    <property type="evidence" value="ECO:0007669"/>
    <property type="project" value="InterPro"/>
</dbReference>
<evidence type="ECO:0000256" key="4">
    <source>
        <dbReference type="ARBA" id="ARBA00022525"/>
    </source>
</evidence>
<dbReference type="PROSITE" id="PS51762">
    <property type="entry name" value="GH16_2"/>
    <property type="match status" value="1"/>
</dbReference>
<feature type="binding site" evidence="13">
    <location>
        <position position="40"/>
    </location>
    <ligand>
        <name>Cu(2+)</name>
        <dbReference type="ChEBI" id="CHEBI:29036"/>
        <label>1</label>
        <note>catalytic</note>
    </ligand>
</feature>
<keyword evidence="6" id="KW-0732">Signal</keyword>
<dbReference type="InterPro" id="IPR024548">
    <property type="entry name" value="Cu2_monoox_C"/>
</dbReference>
<keyword evidence="5 13" id="KW-0479">Metal-binding</keyword>
<evidence type="ECO:0000256" key="14">
    <source>
        <dbReference type="PIRSR" id="PIRSR600720-3"/>
    </source>
</evidence>
<gene>
    <name evidence="16" type="ORF">JXQ802_LOCUS13492</name>
</gene>
<keyword evidence="11" id="KW-0325">Glycoprotein</keyword>
<dbReference type="Pfam" id="PF03712">
    <property type="entry name" value="Cu2_monoox_C"/>
    <property type="match status" value="1"/>
</dbReference>
<feature type="binding site" evidence="13">
    <location>
        <position position="189"/>
    </location>
    <ligand>
        <name>Cu(2+)</name>
        <dbReference type="ChEBI" id="CHEBI:29036"/>
        <label>1</label>
        <note>catalytic</note>
    </ligand>
</feature>
<dbReference type="GO" id="GO:0006518">
    <property type="term" value="P:peptide metabolic process"/>
    <property type="evidence" value="ECO:0007669"/>
    <property type="project" value="InterPro"/>
</dbReference>
<evidence type="ECO:0000256" key="13">
    <source>
        <dbReference type="PIRSR" id="PIRSR600720-2"/>
    </source>
</evidence>
<comment type="similarity">
    <text evidence="2">Belongs to the copper type II ascorbate-dependent monooxygenase family.</text>
</comment>
<keyword evidence="17" id="KW-1185">Reference proteome</keyword>
<keyword evidence="8 13" id="KW-0186">Copper</keyword>
<evidence type="ECO:0000256" key="11">
    <source>
        <dbReference type="ARBA" id="ARBA00023180"/>
    </source>
</evidence>
<dbReference type="InterPro" id="IPR036939">
    <property type="entry name" value="Cu2_ascorb_mOase_N_sf"/>
</dbReference>
<dbReference type="Pfam" id="PF00722">
    <property type="entry name" value="Glyco_hydro_16"/>
    <property type="match status" value="1"/>
</dbReference>
<dbReference type="SUPFAM" id="SSF49899">
    <property type="entry name" value="Concanavalin A-like lectins/glucanases"/>
    <property type="match status" value="1"/>
</dbReference>
<accession>A0A814FLK1</accession>
<dbReference type="InterPro" id="IPR014784">
    <property type="entry name" value="Cu2_ascorb_mOase-like_C"/>
</dbReference>
<dbReference type="CDD" id="cd08023">
    <property type="entry name" value="GH16_laminarinase_like"/>
    <property type="match status" value="1"/>
</dbReference>
<keyword evidence="10 14" id="KW-1015">Disulfide bond</keyword>
<dbReference type="PANTHER" id="PTHR10680:SF14">
    <property type="entry name" value="PEPTIDYL-GLYCINE ALPHA-AMIDATING MONOOXYGENASE"/>
    <property type="match status" value="1"/>
</dbReference>
<evidence type="ECO:0000256" key="3">
    <source>
        <dbReference type="ARBA" id="ARBA00012689"/>
    </source>
</evidence>
<evidence type="ECO:0000256" key="1">
    <source>
        <dbReference type="ARBA" id="ARBA00004613"/>
    </source>
</evidence>
<dbReference type="Pfam" id="PF01082">
    <property type="entry name" value="Cu2_monooxygen"/>
    <property type="match status" value="1"/>
</dbReference>
<dbReference type="GO" id="GO:0004553">
    <property type="term" value="F:hydrolase activity, hydrolyzing O-glycosyl compounds"/>
    <property type="evidence" value="ECO:0007669"/>
    <property type="project" value="InterPro"/>
</dbReference>
<feature type="domain" description="GH16" evidence="15">
    <location>
        <begin position="331"/>
        <end position="599"/>
    </location>
</feature>
<feature type="binding site" evidence="13">
    <location>
        <position position="120"/>
    </location>
    <ligand>
        <name>Cu(2+)</name>
        <dbReference type="ChEBI" id="CHEBI:29036"/>
        <label>1</label>
        <note>catalytic</note>
    </ligand>
</feature>
<feature type="binding site" evidence="13">
    <location>
        <position position="264"/>
    </location>
    <ligand>
        <name>Cu(2+)</name>
        <dbReference type="ChEBI" id="CHEBI:29036"/>
        <label>1</label>
        <note>catalytic</note>
    </ligand>
</feature>
<evidence type="ECO:0000256" key="6">
    <source>
        <dbReference type="ARBA" id="ARBA00022729"/>
    </source>
</evidence>
<dbReference type="InterPro" id="IPR000720">
    <property type="entry name" value="PHM/PAL"/>
</dbReference>
<dbReference type="Proteomes" id="UP000663870">
    <property type="component" value="Unassembled WGS sequence"/>
</dbReference>
<dbReference type="InterPro" id="IPR008977">
    <property type="entry name" value="PHM/PNGase_F_dom_sf"/>
</dbReference>
<evidence type="ECO:0000256" key="5">
    <source>
        <dbReference type="ARBA" id="ARBA00022723"/>
    </source>
</evidence>
<dbReference type="EC" id="1.14.17.3" evidence="3"/>
<evidence type="ECO:0000256" key="7">
    <source>
        <dbReference type="ARBA" id="ARBA00023002"/>
    </source>
</evidence>
<evidence type="ECO:0000256" key="2">
    <source>
        <dbReference type="ARBA" id="ARBA00010676"/>
    </source>
</evidence>